<dbReference type="InterPro" id="IPR036457">
    <property type="entry name" value="PPM-type-like_dom_sf"/>
</dbReference>
<evidence type="ECO:0000313" key="3">
    <source>
        <dbReference type="EMBL" id="CAJ59939.1"/>
    </source>
</evidence>
<dbReference type="Pfam" id="PF13581">
    <property type="entry name" value="HATPase_c_2"/>
    <property type="match status" value="1"/>
</dbReference>
<keyword evidence="4" id="KW-1185">Reference proteome</keyword>
<dbReference type="PANTHER" id="PTHR35801">
    <property type="entry name" value="PHOSPHOSERINE PHOSPHATASE RSBX"/>
    <property type="match status" value="1"/>
</dbReference>
<protein>
    <submittedName>
        <fullName evidence="3">Two-component system regulatory protein</fullName>
    </submittedName>
</protein>
<dbReference type="STRING" id="326424.FRAAL1278"/>
<dbReference type="Gene3D" id="3.30.565.10">
    <property type="entry name" value="Histidine kinase-like ATPase, C-terminal domain"/>
    <property type="match status" value="1"/>
</dbReference>
<feature type="domain" description="PPM-type phosphatase" evidence="2">
    <location>
        <begin position="157"/>
        <end position="356"/>
    </location>
</feature>
<evidence type="ECO:0000256" key="1">
    <source>
        <dbReference type="SAM" id="MobiDB-lite"/>
    </source>
</evidence>
<dbReference type="PANTHER" id="PTHR35801:SF1">
    <property type="entry name" value="PHOSPHOSERINE PHOSPHATASE RSBX"/>
    <property type="match status" value="1"/>
</dbReference>
<organism evidence="3 4">
    <name type="scientific">Frankia alni (strain DSM 45986 / CECT 9034 / ACN14a)</name>
    <dbReference type="NCBI Taxonomy" id="326424"/>
    <lineage>
        <taxon>Bacteria</taxon>
        <taxon>Bacillati</taxon>
        <taxon>Actinomycetota</taxon>
        <taxon>Actinomycetes</taxon>
        <taxon>Frankiales</taxon>
        <taxon>Frankiaceae</taxon>
        <taxon>Frankia</taxon>
    </lineage>
</organism>
<dbReference type="EMBL" id="CT573213">
    <property type="protein sequence ID" value="CAJ59939.1"/>
    <property type="molecule type" value="Genomic_DNA"/>
</dbReference>
<dbReference type="InterPro" id="IPR003594">
    <property type="entry name" value="HATPase_dom"/>
</dbReference>
<dbReference type="KEGG" id="fal:FRAAL1278"/>
<dbReference type="eggNOG" id="COG2208">
    <property type="taxonomic scope" value="Bacteria"/>
</dbReference>
<dbReference type="SUPFAM" id="SSF81606">
    <property type="entry name" value="PP2C-like"/>
    <property type="match status" value="1"/>
</dbReference>
<dbReference type="Proteomes" id="UP000000657">
    <property type="component" value="Chromosome"/>
</dbReference>
<gene>
    <name evidence="3" type="ordered locus">FRAAL1278</name>
</gene>
<dbReference type="InterPro" id="IPR001932">
    <property type="entry name" value="PPM-type_phosphatase-like_dom"/>
</dbReference>
<dbReference type="SMART" id="SM00331">
    <property type="entry name" value="PP2C_SIG"/>
    <property type="match status" value="1"/>
</dbReference>
<dbReference type="InterPro" id="IPR039248">
    <property type="entry name" value="Ptase_RsbX"/>
</dbReference>
<sequence length="361" mass="36548">MFPRAEDVAWFGATDPSAAGAARRAAVTLAGRLGFPATRGAELGIAVTETMTNLVRHSDDGRLLLRVLRWDGDRTDLTTAVQFVAIDSGPGMADVSAAMRDGATSAGTLGVGLGAIARLSDDLDIHSTPGRGTAMVVTFRPTGRPGPRPGTPGPPGLPSGGLGAPRVAGLTRPITGETVCGDAYAVRATDAGLALLLCDGLGHGELAARAAREAVRIFLAAADPSGGPVELVRRIHQGISHTRGAAVAVAVLEPAAEVLRFAGLGNVAGVILSGARRSGLLSRPGIAGHQARGLSETRHPLPGDALVVLHSDGVGTRWNLADHPGVASHDPLLVAATILRDAGLRRDDASVVVAGPPQAAG</sequence>
<accession>Q0RR82</accession>
<dbReference type="Gene3D" id="3.60.40.10">
    <property type="entry name" value="PPM-type phosphatase domain"/>
    <property type="match status" value="1"/>
</dbReference>
<dbReference type="SUPFAM" id="SSF55874">
    <property type="entry name" value="ATPase domain of HSP90 chaperone/DNA topoisomerase II/histidine kinase"/>
    <property type="match status" value="1"/>
</dbReference>
<dbReference type="InterPro" id="IPR036890">
    <property type="entry name" value="HATPase_C_sf"/>
</dbReference>
<reference evidence="3 4" key="1">
    <citation type="journal article" date="2007" name="Genome Res.">
        <title>Genome characteristics of facultatively symbiotic Frankia sp. strains reflect host range and host plant biogeography.</title>
        <authorList>
            <person name="Normand P."/>
            <person name="Lapierre P."/>
            <person name="Tisa L.S."/>
            <person name="Gogarten J.P."/>
            <person name="Alloisio N."/>
            <person name="Bagnarol E."/>
            <person name="Bassi C.A."/>
            <person name="Berry A.M."/>
            <person name="Bickhart D.M."/>
            <person name="Choisne N."/>
            <person name="Couloux A."/>
            <person name="Cournoyer B."/>
            <person name="Cruveiller S."/>
            <person name="Daubin V."/>
            <person name="Demange N."/>
            <person name="Francino M.P."/>
            <person name="Goltsman E."/>
            <person name="Huang Y."/>
            <person name="Kopp O.R."/>
            <person name="Labarre L."/>
            <person name="Lapidus A."/>
            <person name="Lavire C."/>
            <person name="Marechal J."/>
            <person name="Martinez M."/>
            <person name="Mastronunzio J.E."/>
            <person name="Mullin B.C."/>
            <person name="Niemann J."/>
            <person name="Pujic P."/>
            <person name="Rawnsley T."/>
            <person name="Rouy Z."/>
            <person name="Schenowitz C."/>
            <person name="Sellstedt A."/>
            <person name="Tavares F."/>
            <person name="Tomkins J.P."/>
            <person name="Vallenet D."/>
            <person name="Valverde C."/>
            <person name="Wall L.G."/>
            <person name="Wang Y."/>
            <person name="Medigue C."/>
            <person name="Benson D.R."/>
        </authorList>
    </citation>
    <scope>NUCLEOTIDE SEQUENCE [LARGE SCALE GENOMIC DNA]</scope>
    <source>
        <strain evidence="4">DSM 45986 / CECT 9034 / ACN14a</strain>
    </source>
</reference>
<dbReference type="eggNOG" id="COG2172">
    <property type="taxonomic scope" value="Bacteria"/>
</dbReference>
<name>Q0RR82_FRAAA</name>
<proteinExistence type="predicted"/>
<feature type="region of interest" description="Disordered" evidence="1">
    <location>
        <begin position="140"/>
        <end position="166"/>
    </location>
</feature>
<dbReference type="Pfam" id="PF07228">
    <property type="entry name" value="SpoIIE"/>
    <property type="match status" value="1"/>
</dbReference>
<dbReference type="HOGENOM" id="CLU_066586_0_0_11"/>
<dbReference type="AlphaFoldDB" id="Q0RR82"/>
<feature type="compositionally biased region" description="Pro residues" evidence="1">
    <location>
        <begin position="144"/>
        <end position="157"/>
    </location>
</feature>
<evidence type="ECO:0000313" key="4">
    <source>
        <dbReference type="Proteomes" id="UP000000657"/>
    </source>
</evidence>
<evidence type="ECO:0000259" key="2">
    <source>
        <dbReference type="SMART" id="SM00331"/>
    </source>
</evidence>